<dbReference type="InterPro" id="IPR020837">
    <property type="entry name" value="Fibrinogen_CS"/>
</dbReference>
<evidence type="ECO:0000256" key="4">
    <source>
        <dbReference type="ARBA" id="ARBA00023180"/>
    </source>
</evidence>
<evidence type="ECO:0000256" key="6">
    <source>
        <dbReference type="SAM" id="SignalP"/>
    </source>
</evidence>
<evidence type="ECO:0000256" key="3">
    <source>
        <dbReference type="ARBA" id="ARBA00023157"/>
    </source>
</evidence>
<name>A0A8T0EKG8_ARGBR</name>
<feature type="compositionally biased region" description="Basic and acidic residues" evidence="5">
    <location>
        <begin position="307"/>
        <end position="318"/>
    </location>
</feature>
<organism evidence="8 9">
    <name type="scientific">Argiope bruennichi</name>
    <name type="common">Wasp spider</name>
    <name type="synonym">Aranea bruennichi</name>
    <dbReference type="NCBI Taxonomy" id="94029"/>
    <lineage>
        <taxon>Eukaryota</taxon>
        <taxon>Metazoa</taxon>
        <taxon>Ecdysozoa</taxon>
        <taxon>Arthropoda</taxon>
        <taxon>Chelicerata</taxon>
        <taxon>Arachnida</taxon>
        <taxon>Araneae</taxon>
        <taxon>Araneomorphae</taxon>
        <taxon>Entelegynae</taxon>
        <taxon>Araneoidea</taxon>
        <taxon>Araneidae</taxon>
        <taxon>Argiope</taxon>
    </lineage>
</organism>
<feature type="chain" id="PRO_5035793447" evidence="6">
    <location>
        <begin position="27"/>
        <end position="422"/>
    </location>
</feature>
<dbReference type="SUPFAM" id="SSF56496">
    <property type="entry name" value="Fibrinogen C-terminal domain-like"/>
    <property type="match status" value="1"/>
</dbReference>
<dbReference type="PANTHER" id="PTHR47221">
    <property type="entry name" value="FIBRINOGEN ALPHA CHAIN"/>
    <property type="match status" value="1"/>
</dbReference>
<gene>
    <name evidence="8" type="ORF">HNY73_015886</name>
</gene>
<comment type="caution">
    <text evidence="8">The sequence shown here is derived from an EMBL/GenBank/DDBJ whole genome shotgun (WGS) entry which is preliminary data.</text>
</comment>
<comment type="subcellular location">
    <subcellularLocation>
        <location evidence="1">Secreted</location>
    </subcellularLocation>
</comment>
<evidence type="ECO:0000259" key="7">
    <source>
        <dbReference type="PROSITE" id="PS51406"/>
    </source>
</evidence>
<evidence type="ECO:0000313" key="8">
    <source>
        <dbReference type="EMBL" id="KAF8773206.1"/>
    </source>
</evidence>
<dbReference type="InterPro" id="IPR002181">
    <property type="entry name" value="Fibrinogen_a/b/g_C_dom"/>
</dbReference>
<proteinExistence type="predicted"/>
<dbReference type="NCBIfam" id="NF040941">
    <property type="entry name" value="GGGWT_bact"/>
    <property type="match status" value="1"/>
</dbReference>
<dbReference type="CDD" id="cd00087">
    <property type="entry name" value="FReD"/>
    <property type="match status" value="1"/>
</dbReference>
<dbReference type="SMART" id="SM00186">
    <property type="entry name" value="FBG"/>
    <property type="match status" value="1"/>
</dbReference>
<sequence length="422" mass="48647">MRKEALRSHMMRWLQISLILFSFTVSQTTRNRTPKRDQSDRTSFYLDAASDMIAKAKNYYMSHIIAENKISSPVDCADILQNGYNQSGIYTIWPKSRLTNEKPLNVFCDMDTDGGGWTILQRRGNFNRTNDYFVKDWISYKNGFGDIEKDFWIGNDNMFALTNQRLYSIRFDLTDVGGESRHAIYDTFWIDDESNKYTLHIRDYNGDAGDSMISNHDNQKFTTQDQDNDNFVDGNCAEAYKGGWWYNLCHSANLNGQNNQLWATKRIRKLASSSFPEYAAIDNVGDAICVVSENDFQFYFDTEGLRNSKADEEPKEPQPPKYTYFQSPDDITVDLGRAVKGNSEGEELMDPALLAEMHARLAHLTSESEVAPSNKVPFNLQQLEECDSSIEQRFFQRIDGNEHQETHRNLGLYLREYPAMGE</sequence>
<reference evidence="8" key="2">
    <citation type="submission" date="2020-06" db="EMBL/GenBank/DDBJ databases">
        <authorList>
            <person name="Sheffer M."/>
        </authorList>
    </citation>
    <scope>NUCLEOTIDE SEQUENCE</scope>
</reference>
<keyword evidence="2" id="KW-0964">Secreted</keyword>
<keyword evidence="6" id="KW-0732">Signal</keyword>
<keyword evidence="3" id="KW-1015">Disulfide bond</keyword>
<accession>A0A8T0EKG8</accession>
<reference evidence="8" key="1">
    <citation type="journal article" date="2020" name="bioRxiv">
        <title>Chromosome-level reference genome of the European wasp spider Argiope bruennichi: a resource for studies on range expansion and evolutionary adaptation.</title>
        <authorList>
            <person name="Sheffer M.M."/>
            <person name="Hoppe A."/>
            <person name="Krehenwinkel H."/>
            <person name="Uhl G."/>
            <person name="Kuss A.W."/>
            <person name="Jensen L."/>
            <person name="Jensen C."/>
            <person name="Gillespie R.G."/>
            <person name="Hoff K.J."/>
            <person name="Prost S."/>
        </authorList>
    </citation>
    <scope>NUCLEOTIDE SEQUENCE</scope>
</reference>
<dbReference type="GO" id="GO:0030674">
    <property type="term" value="F:protein-macromolecule adaptor activity"/>
    <property type="evidence" value="ECO:0007669"/>
    <property type="project" value="TreeGrafter"/>
</dbReference>
<dbReference type="GO" id="GO:0034116">
    <property type="term" value="P:positive regulation of heterotypic cell-cell adhesion"/>
    <property type="evidence" value="ECO:0007669"/>
    <property type="project" value="TreeGrafter"/>
</dbReference>
<feature type="region of interest" description="Disordered" evidence="5">
    <location>
        <begin position="307"/>
        <end position="327"/>
    </location>
</feature>
<dbReference type="InterPro" id="IPR014716">
    <property type="entry name" value="Fibrinogen_a/b/g_C_1"/>
</dbReference>
<dbReference type="Proteomes" id="UP000807504">
    <property type="component" value="Unassembled WGS sequence"/>
</dbReference>
<keyword evidence="9" id="KW-1185">Reference proteome</keyword>
<keyword evidence="4" id="KW-0325">Glycoprotein</keyword>
<protein>
    <submittedName>
        <fullName evidence="8">Techylectin-5A like protein</fullName>
    </submittedName>
</protein>
<dbReference type="EMBL" id="JABXBU010002227">
    <property type="protein sequence ID" value="KAF8773206.1"/>
    <property type="molecule type" value="Genomic_DNA"/>
</dbReference>
<dbReference type="PROSITE" id="PS00514">
    <property type="entry name" value="FIBRINOGEN_C_1"/>
    <property type="match status" value="1"/>
</dbReference>
<dbReference type="AlphaFoldDB" id="A0A8T0EKG8"/>
<feature type="signal peptide" evidence="6">
    <location>
        <begin position="1"/>
        <end position="26"/>
    </location>
</feature>
<dbReference type="Gene3D" id="3.90.215.10">
    <property type="entry name" value="Gamma Fibrinogen, chain A, domain 1"/>
    <property type="match status" value="1"/>
</dbReference>
<evidence type="ECO:0000256" key="5">
    <source>
        <dbReference type="SAM" id="MobiDB-lite"/>
    </source>
</evidence>
<dbReference type="Pfam" id="PF00147">
    <property type="entry name" value="Fibrinogen_C"/>
    <property type="match status" value="1"/>
</dbReference>
<evidence type="ECO:0000256" key="1">
    <source>
        <dbReference type="ARBA" id="ARBA00004613"/>
    </source>
</evidence>
<evidence type="ECO:0000313" key="9">
    <source>
        <dbReference type="Proteomes" id="UP000807504"/>
    </source>
</evidence>
<dbReference type="InterPro" id="IPR036056">
    <property type="entry name" value="Fibrinogen-like_C"/>
</dbReference>
<feature type="domain" description="Fibrinogen C-terminal" evidence="7">
    <location>
        <begin position="67"/>
        <end position="257"/>
    </location>
</feature>
<evidence type="ECO:0000256" key="2">
    <source>
        <dbReference type="ARBA" id="ARBA00022525"/>
    </source>
</evidence>
<dbReference type="GO" id="GO:0005577">
    <property type="term" value="C:fibrinogen complex"/>
    <property type="evidence" value="ECO:0007669"/>
    <property type="project" value="TreeGrafter"/>
</dbReference>
<dbReference type="InterPro" id="IPR037579">
    <property type="entry name" value="FIB_ANG-like"/>
</dbReference>
<dbReference type="GO" id="GO:0005201">
    <property type="term" value="F:extracellular matrix structural constituent"/>
    <property type="evidence" value="ECO:0007669"/>
    <property type="project" value="TreeGrafter"/>
</dbReference>
<dbReference type="PANTHER" id="PTHR47221:SF5">
    <property type="entry name" value="FIBRINOGEN C-TERMINAL DOMAIN-CONTAINING PROTEIN"/>
    <property type="match status" value="1"/>
</dbReference>
<dbReference type="PROSITE" id="PS51406">
    <property type="entry name" value="FIBRINOGEN_C_2"/>
    <property type="match status" value="1"/>
</dbReference>